<dbReference type="SMART" id="SM00740">
    <property type="entry name" value="PASTA"/>
    <property type="match status" value="2"/>
</dbReference>
<accession>A0A810QBJ8</accession>
<feature type="domain" description="PASTA" evidence="5">
    <location>
        <begin position="675"/>
        <end position="735"/>
    </location>
</feature>
<dbReference type="InterPro" id="IPR001460">
    <property type="entry name" value="PCN-bd_Tpept"/>
</dbReference>
<dbReference type="InterPro" id="IPR036138">
    <property type="entry name" value="PBP_dimer_sf"/>
</dbReference>
<evidence type="ECO:0000313" key="6">
    <source>
        <dbReference type="EMBL" id="BCK83096.1"/>
    </source>
</evidence>
<name>A0A810QBJ8_9FIRM</name>
<evidence type="ECO:0000256" key="3">
    <source>
        <dbReference type="ARBA" id="ARBA00023136"/>
    </source>
</evidence>
<comment type="similarity">
    <text evidence="2">Belongs to the transpeptidase family.</text>
</comment>
<dbReference type="Gene3D" id="3.40.710.10">
    <property type="entry name" value="DD-peptidase/beta-lactamase superfamily"/>
    <property type="match status" value="1"/>
</dbReference>
<dbReference type="CDD" id="cd06576">
    <property type="entry name" value="PASTA_Pbp2x-like_1"/>
    <property type="match status" value="1"/>
</dbReference>
<keyword evidence="4" id="KW-0812">Transmembrane</keyword>
<dbReference type="AlphaFoldDB" id="A0A810QBJ8"/>
<dbReference type="EMBL" id="AP023420">
    <property type="protein sequence ID" value="BCK83096.1"/>
    <property type="molecule type" value="Genomic_DNA"/>
</dbReference>
<comment type="subcellular location">
    <subcellularLocation>
        <location evidence="1">Membrane</location>
    </subcellularLocation>
</comment>
<protein>
    <submittedName>
        <fullName evidence="6">Stage V sporulation protein D</fullName>
    </submittedName>
</protein>
<dbReference type="SUPFAM" id="SSF54184">
    <property type="entry name" value="Penicillin-binding protein 2x (pbp-2x), c-terminal domain"/>
    <property type="match status" value="1"/>
</dbReference>
<dbReference type="InterPro" id="IPR050515">
    <property type="entry name" value="Beta-lactam/transpept"/>
</dbReference>
<dbReference type="GO" id="GO:0071555">
    <property type="term" value="P:cell wall organization"/>
    <property type="evidence" value="ECO:0007669"/>
    <property type="project" value="TreeGrafter"/>
</dbReference>
<evidence type="ECO:0000256" key="4">
    <source>
        <dbReference type="SAM" id="Phobius"/>
    </source>
</evidence>
<feature type="transmembrane region" description="Helical" evidence="4">
    <location>
        <begin position="21"/>
        <end position="43"/>
    </location>
</feature>
<dbReference type="CDD" id="cd06577">
    <property type="entry name" value="PASTA_pknB"/>
    <property type="match status" value="1"/>
</dbReference>
<dbReference type="InterPro" id="IPR012338">
    <property type="entry name" value="Beta-lactam/transpept-like"/>
</dbReference>
<keyword evidence="3 4" id="KW-0472">Membrane</keyword>
<dbReference type="RefSeq" id="WP_187031708.1">
    <property type="nucleotide sequence ID" value="NZ_AP023420.1"/>
</dbReference>
<dbReference type="Gene3D" id="3.30.10.20">
    <property type="match status" value="2"/>
</dbReference>
<sequence>MAKPKQRKSDAARRANQVIRSRTVLVMAILGVITFVVLFWKLYDLQINQHEAMQTRAVNQQTRSAVVTASRGTIYDRNGNTLAVSATAETINISPKEIAEFVESQEKAIEEAAAKAAEKGESYTAPEIRDQAYIARGLSRILEKDQADIEKAMEDLGSMYYNVRKKVEQEVADEVRRFINGEIDEEGNAVPEDQQKKLQGVWIQPDTKRYYTYSTLAANVLGFVNADNVGGVGLEAKYNDVLEGTAGMTVTAKNGVGTDLLYQYEQYYDAENGNSLVLTMDVEVQSYLEKGLESMIDKFDAANGATGIVMDVNTGAIVAMASYPNYDLNEPGVVRDEALQKKLDKTLADLAGKQSEYETEEEYNEAVSKAKSEAMNTQWRNKCIDSTYEPGSTFKPITLAIALEEGVVSKSSTFSCSGAVSIEGWTLRCSKKTGHGSQSLVEAVGNSCNPAFINIGLRVGTEKYYEYLQAFGLMEKTGVDMVGEVAGIFTDPDTFNSHQISLASYSFGQTFNVTPLELIRAQAACINGGYLYTPYVVEQELDSDGNVIYQHEATPVRQVISEETSAVVRECLEYVVASGTGKNGQVAGYRIGGKTGTADKTETRNTTKEVVVSFMCFAPADDPQYIMLLTMDTPSRNTGVYVSGGNMVAPTASSIMADILPALGVEPDYSADELSSADAAVPNVVGETAENAKSRLEAAGFSCRTVGSGDTVTDQTPAGGAIVPNNATIILYLGAEKPTAPCTVPNVVGKTAAEANRLLTDAGLIMKVSGTTASSSGNVKALSQNREAGTEAPAGTVVTVQFGDSSVLD</sequence>
<proteinExistence type="inferred from homology"/>
<dbReference type="InterPro" id="IPR005543">
    <property type="entry name" value="PASTA_dom"/>
</dbReference>
<evidence type="ECO:0000256" key="2">
    <source>
        <dbReference type="ARBA" id="ARBA00007171"/>
    </source>
</evidence>
<keyword evidence="4" id="KW-1133">Transmembrane helix</keyword>
<dbReference type="Pfam" id="PF00905">
    <property type="entry name" value="Transpeptidase"/>
    <property type="match status" value="1"/>
</dbReference>
<evidence type="ECO:0000256" key="1">
    <source>
        <dbReference type="ARBA" id="ARBA00004370"/>
    </source>
</evidence>
<dbReference type="Pfam" id="PF03793">
    <property type="entry name" value="PASTA"/>
    <property type="match status" value="2"/>
</dbReference>
<dbReference type="Pfam" id="PF03717">
    <property type="entry name" value="PBP_dimer"/>
    <property type="match status" value="1"/>
</dbReference>
<feature type="domain" description="PASTA" evidence="5">
    <location>
        <begin position="738"/>
        <end position="804"/>
    </location>
</feature>
<dbReference type="GO" id="GO:0005886">
    <property type="term" value="C:plasma membrane"/>
    <property type="evidence" value="ECO:0007669"/>
    <property type="project" value="TreeGrafter"/>
</dbReference>
<dbReference type="InterPro" id="IPR005311">
    <property type="entry name" value="PBP_dimer"/>
</dbReference>
<evidence type="ECO:0000313" key="7">
    <source>
        <dbReference type="Proteomes" id="UP000679848"/>
    </source>
</evidence>
<dbReference type="PANTHER" id="PTHR30627">
    <property type="entry name" value="PEPTIDOGLYCAN D,D-TRANSPEPTIDASE"/>
    <property type="match status" value="1"/>
</dbReference>
<dbReference type="SUPFAM" id="SSF56519">
    <property type="entry name" value="Penicillin binding protein dimerisation domain"/>
    <property type="match status" value="1"/>
</dbReference>
<evidence type="ECO:0000259" key="5">
    <source>
        <dbReference type="PROSITE" id="PS51178"/>
    </source>
</evidence>
<dbReference type="SUPFAM" id="SSF56601">
    <property type="entry name" value="beta-lactamase/transpeptidase-like"/>
    <property type="match status" value="1"/>
</dbReference>
<dbReference type="PROSITE" id="PS51178">
    <property type="entry name" value="PASTA"/>
    <property type="match status" value="2"/>
</dbReference>
<dbReference type="PANTHER" id="PTHR30627:SF1">
    <property type="entry name" value="PEPTIDOGLYCAN D,D-TRANSPEPTIDASE FTSI"/>
    <property type="match status" value="1"/>
</dbReference>
<organism evidence="6 7">
    <name type="scientific">Pusillibacter faecalis</name>
    <dbReference type="NCBI Taxonomy" id="2714358"/>
    <lineage>
        <taxon>Bacteria</taxon>
        <taxon>Bacillati</taxon>
        <taxon>Bacillota</taxon>
        <taxon>Clostridia</taxon>
        <taxon>Eubacteriales</taxon>
        <taxon>Oscillospiraceae</taxon>
        <taxon>Pusillibacter</taxon>
    </lineage>
</organism>
<gene>
    <name evidence="6" type="primary">spoVD</name>
    <name evidence="6" type="ORF">MM59RIKEN_04150</name>
</gene>
<dbReference type="KEGG" id="pfaa:MM59RIKEN_04150"/>
<dbReference type="Gene3D" id="3.90.1310.10">
    <property type="entry name" value="Penicillin-binding protein 2a (Domain 2)"/>
    <property type="match status" value="1"/>
</dbReference>
<dbReference type="GO" id="GO:0008658">
    <property type="term" value="F:penicillin binding"/>
    <property type="evidence" value="ECO:0007669"/>
    <property type="project" value="InterPro"/>
</dbReference>
<keyword evidence="7" id="KW-1185">Reference proteome</keyword>
<dbReference type="Proteomes" id="UP000679848">
    <property type="component" value="Chromosome"/>
</dbReference>
<reference evidence="6" key="1">
    <citation type="submission" date="2020-09" db="EMBL/GenBank/DDBJ databases">
        <title>New species isolated from human feces.</title>
        <authorList>
            <person name="Kitahara M."/>
            <person name="Shigeno Y."/>
            <person name="Shime M."/>
            <person name="Matsumoto Y."/>
            <person name="Nakamura S."/>
            <person name="Motooka D."/>
            <person name="Fukuoka S."/>
            <person name="Nishikawa H."/>
            <person name="Benno Y."/>
        </authorList>
    </citation>
    <scope>NUCLEOTIDE SEQUENCE</scope>
    <source>
        <strain evidence="6">MM59</strain>
    </source>
</reference>